<gene>
    <name evidence="2" type="ORF">EVJ58_g6321</name>
</gene>
<evidence type="ECO:0000313" key="2">
    <source>
        <dbReference type="EMBL" id="TFY58605.1"/>
    </source>
</evidence>
<dbReference type="Proteomes" id="UP000298390">
    <property type="component" value="Unassembled WGS sequence"/>
</dbReference>
<feature type="chain" id="PRO_5021290021" evidence="1">
    <location>
        <begin position="18"/>
        <end position="209"/>
    </location>
</feature>
<feature type="signal peptide" evidence="1">
    <location>
        <begin position="1"/>
        <end position="17"/>
    </location>
</feature>
<protein>
    <submittedName>
        <fullName evidence="2">Uncharacterized protein</fullName>
    </submittedName>
</protein>
<organism evidence="2 3">
    <name type="scientific">Rhodofomes roseus</name>
    <dbReference type="NCBI Taxonomy" id="34475"/>
    <lineage>
        <taxon>Eukaryota</taxon>
        <taxon>Fungi</taxon>
        <taxon>Dikarya</taxon>
        <taxon>Basidiomycota</taxon>
        <taxon>Agaricomycotina</taxon>
        <taxon>Agaricomycetes</taxon>
        <taxon>Polyporales</taxon>
        <taxon>Rhodofomes</taxon>
    </lineage>
</organism>
<comment type="caution">
    <text evidence="2">The sequence shown here is derived from an EMBL/GenBank/DDBJ whole genome shotgun (WGS) entry which is preliminary data.</text>
</comment>
<reference evidence="2 3" key="1">
    <citation type="submission" date="2019-01" db="EMBL/GenBank/DDBJ databases">
        <title>Genome sequencing of the rare red list fungi Fomitopsis rosea.</title>
        <authorList>
            <person name="Buettner E."/>
            <person name="Kellner H."/>
        </authorList>
    </citation>
    <scope>NUCLEOTIDE SEQUENCE [LARGE SCALE GENOMIC DNA]</scope>
    <source>
        <strain evidence="2 3">DSM 105464</strain>
    </source>
</reference>
<dbReference type="EMBL" id="SEKV01000350">
    <property type="protein sequence ID" value="TFY58605.1"/>
    <property type="molecule type" value="Genomic_DNA"/>
</dbReference>
<sequence>MFALASLLTLFAASVSAMPALSVRQTGATCTGLPDGSTDTPAYNFTLAAYNTSLPNANSTGAPLVLGWGRPGTSPEASEWAVSTYAAWGSNDWPYFTLTGGALYPIPGPNESGLDAYDFALPSGYEVAFLVMIHESTPVVPSVYCAAADDDSEYAKLAVNNDVDSFSLCKATTAEYTNVVLVYQADANDTFYDYNTCYPVQVNIVPYEA</sequence>
<name>A0A4Y9Y8D3_9APHY</name>
<keyword evidence="1" id="KW-0732">Signal</keyword>
<evidence type="ECO:0000256" key="1">
    <source>
        <dbReference type="SAM" id="SignalP"/>
    </source>
</evidence>
<dbReference type="AlphaFoldDB" id="A0A4Y9Y8D3"/>
<evidence type="ECO:0000313" key="3">
    <source>
        <dbReference type="Proteomes" id="UP000298390"/>
    </source>
</evidence>
<accession>A0A4Y9Y8D3</accession>
<proteinExistence type="predicted"/>